<evidence type="ECO:0000313" key="3">
    <source>
        <dbReference type="EMBL" id="CAL6000865.1"/>
    </source>
</evidence>
<comment type="caution">
    <text evidence="2">The sequence shown here is derived from an EMBL/GenBank/DDBJ whole genome shotgun (WGS) entry which is preliminary data.</text>
</comment>
<reference evidence="3 4" key="2">
    <citation type="submission" date="2024-07" db="EMBL/GenBank/DDBJ databases">
        <authorList>
            <person name="Akdeniz Z."/>
        </authorList>
    </citation>
    <scope>NUCLEOTIDE SEQUENCE [LARGE SCALE GENOMIC DNA]</scope>
</reference>
<dbReference type="AlphaFoldDB" id="A0AA86RKR0"/>
<keyword evidence="4" id="KW-1185">Reference proteome</keyword>
<evidence type="ECO:0000256" key="1">
    <source>
        <dbReference type="SAM" id="MobiDB-lite"/>
    </source>
</evidence>
<evidence type="ECO:0000313" key="2">
    <source>
        <dbReference type="EMBL" id="CAI9973667.1"/>
    </source>
</evidence>
<dbReference type="EMBL" id="CATOUU010001125">
    <property type="protein sequence ID" value="CAI9973667.1"/>
    <property type="molecule type" value="Genomic_DNA"/>
</dbReference>
<feature type="region of interest" description="Disordered" evidence="1">
    <location>
        <begin position="463"/>
        <end position="483"/>
    </location>
</feature>
<reference evidence="2" key="1">
    <citation type="submission" date="2023-06" db="EMBL/GenBank/DDBJ databases">
        <authorList>
            <person name="Kurt Z."/>
        </authorList>
    </citation>
    <scope>NUCLEOTIDE SEQUENCE</scope>
</reference>
<dbReference type="Proteomes" id="UP001642409">
    <property type="component" value="Unassembled WGS sequence"/>
</dbReference>
<feature type="compositionally biased region" description="Polar residues" evidence="1">
    <location>
        <begin position="463"/>
        <end position="473"/>
    </location>
</feature>
<name>A0AA86RKR0_9EUKA</name>
<evidence type="ECO:0000313" key="4">
    <source>
        <dbReference type="Proteomes" id="UP001642409"/>
    </source>
</evidence>
<accession>A0AA86RKR0</accession>
<sequence>MLSITRQSAQPSLIQLQFTLTNISTNQIDLISNKLQIQNQLQINLQNLDSASTYTLALKSEIQQSFLLNPQKQNQIQFSDLLIVFTPRSFSPFSYLYSKSHLIFNQSNIIQKTQPFLVTKQVQIPLNSNGTLYLNFNDKFWVKESVKILGTYINQTTRLEASSNNSNNSYQGLNLKTNLNQIKFSAEMRILICSLTDFFVKEAETSESVKIQKYLMTGSGTEEDKVLFVNFIQILKEKELIVQNVNVNEQIGTFTLTSPIQIQNIRTEEIEEDNKLLNYVLNKNENNKQNETIIHLDQKIKQLIKEKQNSLLEKQINQNEILSIIQSNNINQGSGTSNTMNKTSNTSRSTQKYTRKYIPVNNDNSLSFQSSDKSLMQSKEITILSDPISDRIIIPPYTETSCQTICSNHISTQTESITVDQITQCPEIKVVKPNQQRIPNLNVKTNVQIQKQYAKTKTEISKATLNSTKQPSSRIPVKNTVKK</sequence>
<dbReference type="EMBL" id="CAXDID020000042">
    <property type="protein sequence ID" value="CAL6000865.1"/>
    <property type="molecule type" value="Genomic_DNA"/>
</dbReference>
<proteinExistence type="predicted"/>
<organism evidence="2">
    <name type="scientific">Hexamita inflata</name>
    <dbReference type="NCBI Taxonomy" id="28002"/>
    <lineage>
        <taxon>Eukaryota</taxon>
        <taxon>Metamonada</taxon>
        <taxon>Diplomonadida</taxon>
        <taxon>Hexamitidae</taxon>
        <taxon>Hexamitinae</taxon>
        <taxon>Hexamita</taxon>
    </lineage>
</organism>
<protein>
    <submittedName>
        <fullName evidence="2">Uncharacterized protein</fullName>
    </submittedName>
</protein>
<gene>
    <name evidence="3" type="ORF">HINF_LOCUS16983</name>
    <name evidence="2" type="ORF">HINF_LOCUS61312</name>
</gene>